<accession>A0ABV0SGG9</accession>
<sequence>ETSELGTSGVEEFILPESVRLSMTMLELEREVRDATEDLPAPTSCPADSLFVPDHLAPKVLEFCHKSRFVCHPGIRSMLRVV</sequence>
<gene>
    <name evidence="1" type="ORF">XENOCAPTIV_021568</name>
</gene>
<evidence type="ECO:0000313" key="2">
    <source>
        <dbReference type="Proteomes" id="UP001434883"/>
    </source>
</evidence>
<reference evidence="1 2" key="1">
    <citation type="submission" date="2021-06" db="EMBL/GenBank/DDBJ databases">
        <authorList>
            <person name="Palmer J.M."/>
        </authorList>
    </citation>
    <scope>NUCLEOTIDE SEQUENCE [LARGE SCALE GENOMIC DNA]</scope>
    <source>
        <strain evidence="1 2">XC_2019</strain>
        <tissue evidence="1">Muscle</tissue>
    </source>
</reference>
<feature type="non-terminal residue" evidence="1">
    <location>
        <position position="1"/>
    </location>
</feature>
<comment type="caution">
    <text evidence="1">The sequence shown here is derived from an EMBL/GenBank/DDBJ whole genome shotgun (WGS) entry which is preliminary data.</text>
</comment>
<dbReference type="Proteomes" id="UP001434883">
    <property type="component" value="Unassembled WGS sequence"/>
</dbReference>
<organism evidence="1 2">
    <name type="scientific">Xenoophorus captivus</name>
    <dbReference type="NCBI Taxonomy" id="1517983"/>
    <lineage>
        <taxon>Eukaryota</taxon>
        <taxon>Metazoa</taxon>
        <taxon>Chordata</taxon>
        <taxon>Craniata</taxon>
        <taxon>Vertebrata</taxon>
        <taxon>Euteleostomi</taxon>
        <taxon>Actinopterygii</taxon>
        <taxon>Neopterygii</taxon>
        <taxon>Teleostei</taxon>
        <taxon>Neoteleostei</taxon>
        <taxon>Acanthomorphata</taxon>
        <taxon>Ovalentaria</taxon>
        <taxon>Atherinomorphae</taxon>
        <taxon>Cyprinodontiformes</taxon>
        <taxon>Goodeidae</taxon>
        <taxon>Xenoophorus</taxon>
    </lineage>
</organism>
<protein>
    <submittedName>
        <fullName evidence="1">Uncharacterized protein</fullName>
    </submittedName>
</protein>
<name>A0ABV0SGG9_9TELE</name>
<dbReference type="EMBL" id="JAHRIN010080347">
    <property type="protein sequence ID" value="MEQ2219664.1"/>
    <property type="molecule type" value="Genomic_DNA"/>
</dbReference>
<evidence type="ECO:0000313" key="1">
    <source>
        <dbReference type="EMBL" id="MEQ2219664.1"/>
    </source>
</evidence>
<keyword evidence="2" id="KW-1185">Reference proteome</keyword>
<proteinExistence type="predicted"/>